<dbReference type="PANTHER" id="PTHR10130:SF0">
    <property type="entry name" value="GH08708P"/>
    <property type="match status" value="1"/>
</dbReference>
<protein>
    <recommendedName>
        <fullName evidence="12">TPR-like protein</fullName>
    </recommendedName>
</protein>
<evidence type="ECO:0000256" key="7">
    <source>
        <dbReference type="ARBA" id="ARBA00023140"/>
    </source>
</evidence>
<comment type="subcellular location">
    <subcellularLocation>
        <location evidence="2">Cytoplasm</location>
    </subcellularLocation>
    <subcellularLocation>
        <location evidence="1">Peroxisome</location>
    </subcellularLocation>
</comment>
<evidence type="ECO:0000313" key="10">
    <source>
        <dbReference type="EMBL" id="KAJ3748946.1"/>
    </source>
</evidence>
<feature type="region of interest" description="Disordered" evidence="9">
    <location>
        <begin position="178"/>
        <end position="222"/>
    </location>
</feature>
<comment type="similarity">
    <text evidence="3">Belongs to the peroxisomal targeting signal receptor family.</text>
</comment>
<dbReference type="EMBL" id="JANVFU010000002">
    <property type="protein sequence ID" value="KAJ3748946.1"/>
    <property type="molecule type" value="Genomic_DNA"/>
</dbReference>
<evidence type="ECO:0000256" key="5">
    <source>
        <dbReference type="ARBA" id="ARBA00022737"/>
    </source>
</evidence>
<feature type="region of interest" description="Disordered" evidence="9">
    <location>
        <begin position="1"/>
        <end position="24"/>
    </location>
</feature>
<proteinExistence type="inferred from homology"/>
<dbReference type="SMART" id="SM00028">
    <property type="entry name" value="TPR"/>
    <property type="match status" value="4"/>
</dbReference>
<keyword evidence="6 8" id="KW-0802">TPR repeat</keyword>
<evidence type="ECO:0000256" key="8">
    <source>
        <dbReference type="PROSITE-ProRule" id="PRU00339"/>
    </source>
</evidence>
<dbReference type="InterPro" id="IPR024111">
    <property type="entry name" value="PEX5/PEX5L"/>
</dbReference>
<reference evidence="10 11" key="1">
    <citation type="journal article" date="2023" name="Proc. Natl. Acad. Sci. U.S.A.">
        <title>A global phylogenomic analysis of the shiitake genus Lentinula.</title>
        <authorList>
            <person name="Sierra-Patev S."/>
            <person name="Min B."/>
            <person name="Naranjo-Ortiz M."/>
            <person name="Looney B."/>
            <person name="Konkel Z."/>
            <person name="Slot J.C."/>
            <person name="Sakamoto Y."/>
            <person name="Steenwyk J.L."/>
            <person name="Rokas A."/>
            <person name="Carro J."/>
            <person name="Camarero S."/>
            <person name="Ferreira P."/>
            <person name="Molpeceres G."/>
            <person name="Ruiz-Duenas F.J."/>
            <person name="Serrano A."/>
            <person name="Henrissat B."/>
            <person name="Drula E."/>
            <person name="Hughes K.W."/>
            <person name="Mata J.L."/>
            <person name="Ishikawa N.K."/>
            <person name="Vargas-Isla R."/>
            <person name="Ushijima S."/>
            <person name="Smith C.A."/>
            <person name="Donoghue J."/>
            <person name="Ahrendt S."/>
            <person name="Andreopoulos W."/>
            <person name="He G."/>
            <person name="LaButti K."/>
            <person name="Lipzen A."/>
            <person name="Ng V."/>
            <person name="Riley R."/>
            <person name="Sandor L."/>
            <person name="Barry K."/>
            <person name="Martinez A.T."/>
            <person name="Xiao Y."/>
            <person name="Gibbons J.G."/>
            <person name="Terashima K."/>
            <person name="Grigoriev I.V."/>
            <person name="Hibbett D."/>
        </authorList>
    </citation>
    <scope>NUCLEOTIDE SEQUENCE [LARGE SCALE GENOMIC DNA]</scope>
    <source>
        <strain evidence="10 11">TFB7810</strain>
    </source>
</reference>
<sequence length="754" mass="84307">MALPMLVGGTECGPSNPLQGLSKRFDSDRGLQQDYFGPGRAGSSQETFRSHTSSLPFDQDAAQFFAKLPPPQFSGDAYDLGAVRDALPAIRTQQLGKQPAIADWAADFLTQQPMQTFSPQASAVQSTAMPIHSSPMPSNNQALNMTQPAQLIPLRNGMATWASRMQFVPPVNALQHVDTHPGFSDPQISWPQEFDARQSDSGPIAGPSNTQQEALRSSPEQDELARTAGLLLETVKTERNPKFRDSTFMNLMTQLRDQKVVVRGNEMVENDGSVTVSQESHVDLKGKGKASDFPFIPHNGSVSTSGQTIPGSMATLARRSSNNEQTDIQEEALDAYFRQENEDYMQYWNGMDPRKAQRRTSEIDLAWNKLQTDWDNFEASTKGITPVISYQFQKNNPYLRGDNLRTRHHSMHLNERLEVCVICFAETSFMLSQIQTVLELEAAIQKDMSDASAWFELGVKQQEHERETQALRALTRATELDPSYLPGWLALAVSFTNDGRRLEAYEAIREWVLRNDNHRDILQQHLFQNPDSENATTQEKFNQLIQCLITMAQQSAVGQIDADIQIALAVLFNSNEDYGKAQDCFRAALSVRPDDWQLYNRVGATMANSGRAGEALEYYYRALDLNPAYVRARYNLGISCINLKRYNEGAQHILDALSLQDAEGVHDVDGYNDARGGITSNALWDSLKTSCLHMQRADLATLCDKKDLEEVEPDVQCVKHGLYTSFELELSISMILASHNLKNVLHSFVPILLA</sequence>
<evidence type="ECO:0000256" key="4">
    <source>
        <dbReference type="ARBA" id="ARBA00022490"/>
    </source>
</evidence>
<feature type="repeat" description="TPR" evidence="8">
    <location>
        <begin position="451"/>
        <end position="484"/>
    </location>
</feature>
<dbReference type="PROSITE" id="PS50005">
    <property type="entry name" value="TPR"/>
    <property type="match status" value="3"/>
</dbReference>
<evidence type="ECO:0000256" key="2">
    <source>
        <dbReference type="ARBA" id="ARBA00004496"/>
    </source>
</evidence>
<dbReference type="PANTHER" id="PTHR10130">
    <property type="entry name" value="PEROXISOMAL TARGETING SIGNAL 1 RECEPTOR PEX5"/>
    <property type="match status" value="1"/>
</dbReference>
<dbReference type="AlphaFoldDB" id="A0A9W8U1G9"/>
<keyword evidence="11" id="KW-1185">Reference proteome</keyword>
<gene>
    <name evidence="10" type="ORF">DFH05DRAFT_1548442</name>
</gene>
<dbReference type="GO" id="GO:0016560">
    <property type="term" value="P:protein import into peroxisome matrix, docking"/>
    <property type="evidence" value="ECO:0007669"/>
    <property type="project" value="TreeGrafter"/>
</dbReference>
<evidence type="ECO:0000313" key="11">
    <source>
        <dbReference type="Proteomes" id="UP001142393"/>
    </source>
</evidence>
<dbReference type="GO" id="GO:0005778">
    <property type="term" value="C:peroxisomal membrane"/>
    <property type="evidence" value="ECO:0007669"/>
    <property type="project" value="TreeGrafter"/>
</dbReference>
<keyword evidence="5" id="KW-0677">Repeat</keyword>
<evidence type="ECO:0008006" key="12">
    <source>
        <dbReference type="Google" id="ProtNLM"/>
    </source>
</evidence>
<dbReference type="Gene3D" id="1.25.40.10">
    <property type="entry name" value="Tetratricopeptide repeat domain"/>
    <property type="match status" value="1"/>
</dbReference>
<dbReference type="GO" id="GO:0005829">
    <property type="term" value="C:cytosol"/>
    <property type="evidence" value="ECO:0007669"/>
    <property type="project" value="TreeGrafter"/>
</dbReference>
<dbReference type="Proteomes" id="UP001142393">
    <property type="component" value="Unassembled WGS sequence"/>
</dbReference>
<dbReference type="Pfam" id="PF14559">
    <property type="entry name" value="TPR_19"/>
    <property type="match status" value="1"/>
</dbReference>
<accession>A0A9W8U1G9</accession>
<evidence type="ECO:0000256" key="1">
    <source>
        <dbReference type="ARBA" id="ARBA00004275"/>
    </source>
</evidence>
<comment type="caution">
    <text evidence="10">The sequence shown here is derived from an EMBL/GenBank/DDBJ whole genome shotgun (WGS) entry which is preliminary data.</text>
</comment>
<dbReference type="InterPro" id="IPR019734">
    <property type="entry name" value="TPR_rpt"/>
</dbReference>
<dbReference type="InterPro" id="IPR011990">
    <property type="entry name" value="TPR-like_helical_dom_sf"/>
</dbReference>
<name>A0A9W8U1G9_9AGAR</name>
<evidence type="ECO:0000256" key="9">
    <source>
        <dbReference type="SAM" id="MobiDB-lite"/>
    </source>
</evidence>
<organism evidence="10 11">
    <name type="scientific">Lentinula detonsa</name>
    <dbReference type="NCBI Taxonomy" id="2804962"/>
    <lineage>
        <taxon>Eukaryota</taxon>
        <taxon>Fungi</taxon>
        <taxon>Dikarya</taxon>
        <taxon>Basidiomycota</taxon>
        <taxon>Agaricomycotina</taxon>
        <taxon>Agaricomycetes</taxon>
        <taxon>Agaricomycetidae</taxon>
        <taxon>Agaricales</taxon>
        <taxon>Marasmiineae</taxon>
        <taxon>Omphalotaceae</taxon>
        <taxon>Lentinula</taxon>
    </lineage>
</organism>
<dbReference type="SUPFAM" id="SSF48452">
    <property type="entry name" value="TPR-like"/>
    <property type="match status" value="1"/>
</dbReference>
<dbReference type="Pfam" id="PF13181">
    <property type="entry name" value="TPR_8"/>
    <property type="match status" value="1"/>
</dbReference>
<keyword evidence="7" id="KW-0576">Peroxisome</keyword>
<keyword evidence="4" id="KW-0963">Cytoplasm</keyword>
<feature type="repeat" description="TPR" evidence="8">
    <location>
        <begin position="562"/>
        <end position="595"/>
    </location>
</feature>
<feature type="repeat" description="TPR" evidence="8">
    <location>
        <begin position="596"/>
        <end position="629"/>
    </location>
</feature>
<evidence type="ECO:0000256" key="3">
    <source>
        <dbReference type="ARBA" id="ARBA00005348"/>
    </source>
</evidence>
<dbReference type="GO" id="GO:0005052">
    <property type="term" value="F:peroxisome matrix targeting signal-1 binding"/>
    <property type="evidence" value="ECO:0007669"/>
    <property type="project" value="TreeGrafter"/>
</dbReference>
<evidence type="ECO:0000256" key="6">
    <source>
        <dbReference type="ARBA" id="ARBA00022803"/>
    </source>
</evidence>